<protein>
    <submittedName>
        <fullName evidence="1">Probable RNA-directed DNA polymerase from transposon X-element</fullName>
    </submittedName>
</protein>
<evidence type="ECO:0000313" key="2">
    <source>
        <dbReference type="Proteomes" id="UP000299102"/>
    </source>
</evidence>
<dbReference type="Proteomes" id="UP000299102">
    <property type="component" value="Unassembled WGS sequence"/>
</dbReference>
<keyword evidence="1" id="KW-0808">Transferase</keyword>
<keyword evidence="1" id="KW-0695">RNA-directed DNA polymerase</keyword>
<keyword evidence="2" id="KW-1185">Reference proteome</keyword>
<dbReference type="OrthoDB" id="10050074at2759"/>
<organism evidence="1 2">
    <name type="scientific">Eumeta variegata</name>
    <name type="common">Bagworm moth</name>
    <name type="synonym">Eumeta japonica</name>
    <dbReference type="NCBI Taxonomy" id="151549"/>
    <lineage>
        <taxon>Eukaryota</taxon>
        <taxon>Metazoa</taxon>
        <taxon>Ecdysozoa</taxon>
        <taxon>Arthropoda</taxon>
        <taxon>Hexapoda</taxon>
        <taxon>Insecta</taxon>
        <taxon>Pterygota</taxon>
        <taxon>Neoptera</taxon>
        <taxon>Endopterygota</taxon>
        <taxon>Lepidoptera</taxon>
        <taxon>Glossata</taxon>
        <taxon>Ditrysia</taxon>
        <taxon>Tineoidea</taxon>
        <taxon>Psychidae</taxon>
        <taxon>Oiketicinae</taxon>
        <taxon>Eumeta</taxon>
    </lineage>
</organism>
<sequence length="120" mass="13883">MVLKYASPVFAHATPKALDRLKVIENKFYRDVTDANWCVCNSILHRDLELRTITKYMKDPSKRFFDIAGSHPNAPLRSAVDYEVPRRHHFIRRARNVHTDPPDALTAAVNSLMEDNNTYD</sequence>
<dbReference type="EMBL" id="BGZK01000332">
    <property type="protein sequence ID" value="GBP37379.1"/>
    <property type="molecule type" value="Genomic_DNA"/>
</dbReference>
<evidence type="ECO:0000313" key="1">
    <source>
        <dbReference type="EMBL" id="GBP37379.1"/>
    </source>
</evidence>
<keyword evidence="1" id="KW-0548">Nucleotidyltransferase</keyword>
<reference evidence="1 2" key="1">
    <citation type="journal article" date="2019" name="Commun. Biol.">
        <title>The bagworm genome reveals a unique fibroin gene that provides high tensile strength.</title>
        <authorList>
            <person name="Kono N."/>
            <person name="Nakamura H."/>
            <person name="Ohtoshi R."/>
            <person name="Tomita M."/>
            <person name="Numata K."/>
            <person name="Arakawa K."/>
        </authorList>
    </citation>
    <scope>NUCLEOTIDE SEQUENCE [LARGE SCALE GENOMIC DNA]</scope>
</reference>
<gene>
    <name evidence="1" type="ORF">EVAR_22841_1</name>
</gene>
<name>A0A4C1VFH0_EUMVA</name>
<accession>A0A4C1VFH0</accession>
<proteinExistence type="predicted"/>
<dbReference type="GO" id="GO:0003964">
    <property type="term" value="F:RNA-directed DNA polymerase activity"/>
    <property type="evidence" value="ECO:0007669"/>
    <property type="project" value="UniProtKB-KW"/>
</dbReference>
<dbReference type="AlphaFoldDB" id="A0A4C1VFH0"/>
<comment type="caution">
    <text evidence="1">The sequence shown here is derived from an EMBL/GenBank/DDBJ whole genome shotgun (WGS) entry which is preliminary data.</text>
</comment>